<gene>
    <name evidence="9" type="ordered locus">SpiGrapes_0571</name>
</gene>
<keyword evidence="10" id="KW-1185">Reference proteome</keyword>
<dbReference type="STRING" id="158190.SpiGrapes_0571"/>
<dbReference type="PROSITE" id="PS50928">
    <property type="entry name" value="ABC_TM1"/>
    <property type="match status" value="1"/>
</dbReference>
<evidence type="ECO:0000256" key="2">
    <source>
        <dbReference type="ARBA" id="ARBA00022448"/>
    </source>
</evidence>
<evidence type="ECO:0000313" key="9">
    <source>
        <dbReference type="EMBL" id="AEV28422.1"/>
    </source>
</evidence>
<keyword evidence="2 7" id="KW-0813">Transport</keyword>
<dbReference type="SUPFAM" id="SSF161098">
    <property type="entry name" value="MetI-like"/>
    <property type="match status" value="1"/>
</dbReference>
<feature type="transmembrane region" description="Helical" evidence="7">
    <location>
        <begin position="138"/>
        <end position="159"/>
    </location>
</feature>
<name>G8QXC1_SPHPG</name>
<sequence>MRTKTLISGFFQYFFLLLLLFLCIVPFYLMIVNSTHLSFDISTKLNILPGKALAANYMTMQSLVNIWNGFFNSLFIAIPFTFCTGYFGALTAFGFSKYPMKHKEALFAIVLASMMIPAQLGIIGFYHLNLKLHLLNSYLPFILPGIANATAVFFLRGMVDSVPDSLMESARLEGCSEFSIFNRVVLPCVMPGVATMCIFSFVTNWNNYMGPLILMTKSERYTMPVMIAMIKGLYKTNYGAMYLAIAISVVPIIIVYCFMSKYIISGLTTGSDK</sequence>
<accession>G8QXC1</accession>
<keyword evidence="4 7" id="KW-0812">Transmembrane</keyword>
<organism evidence="9 10">
    <name type="scientific">Sphaerochaeta pleomorpha (strain ATCC BAA-1885 / DSM 22778 / Grapes)</name>
    <dbReference type="NCBI Taxonomy" id="158190"/>
    <lineage>
        <taxon>Bacteria</taxon>
        <taxon>Pseudomonadati</taxon>
        <taxon>Spirochaetota</taxon>
        <taxon>Spirochaetia</taxon>
        <taxon>Spirochaetales</taxon>
        <taxon>Sphaerochaetaceae</taxon>
        <taxon>Sphaerochaeta</taxon>
    </lineage>
</organism>
<keyword evidence="9" id="KW-0762">Sugar transport</keyword>
<feature type="transmembrane region" description="Helical" evidence="7">
    <location>
        <begin position="105"/>
        <end position="126"/>
    </location>
</feature>
<keyword evidence="5 7" id="KW-1133">Transmembrane helix</keyword>
<proteinExistence type="inferred from homology"/>
<feature type="transmembrane region" description="Helical" evidence="7">
    <location>
        <begin position="239"/>
        <end position="259"/>
    </location>
</feature>
<dbReference type="eggNOG" id="COG0395">
    <property type="taxonomic scope" value="Bacteria"/>
</dbReference>
<evidence type="ECO:0000256" key="1">
    <source>
        <dbReference type="ARBA" id="ARBA00004651"/>
    </source>
</evidence>
<evidence type="ECO:0000256" key="4">
    <source>
        <dbReference type="ARBA" id="ARBA00022692"/>
    </source>
</evidence>
<evidence type="ECO:0000256" key="6">
    <source>
        <dbReference type="ARBA" id="ARBA00023136"/>
    </source>
</evidence>
<dbReference type="AlphaFoldDB" id="G8QXC1"/>
<feature type="transmembrane region" description="Helical" evidence="7">
    <location>
        <begin position="12"/>
        <end position="31"/>
    </location>
</feature>
<dbReference type="Proteomes" id="UP000005632">
    <property type="component" value="Chromosome"/>
</dbReference>
<keyword evidence="3" id="KW-1003">Cell membrane</keyword>
<dbReference type="RefSeq" id="WP_014269271.1">
    <property type="nucleotide sequence ID" value="NC_016633.1"/>
</dbReference>
<dbReference type="Gene3D" id="1.10.3720.10">
    <property type="entry name" value="MetI-like"/>
    <property type="match status" value="1"/>
</dbReference>
<dbReference type="InterPro" id="IPR000515">
    <property type="entry name" value="MetI-like"/>
</dbReference>
<dbReference type="InterPro" id="IPR035906">
    <property type="entry name" value="MetI-like_sf"/>
</dbReference>
<dbReference type="KEGG" id="sgp:SpiGrapes_0571"/>
<feature type="domain" description="ABC transmembrane type-1" evidence="8">
    <location>
        <begin position="70"/>
        <end position="259"/>
    </location>
</feature>
<keyword evidence="6 7" id="KW-0472">Membrane</keyword>
<dbReference type="GO" id="GO:0055085">
    <property type="term" value="P:transmembrane transport"/>
    <property type="evidence" value="ECO:0007669"/>
    <property type="project" value="InterPro"/>
</dbReference>
<feature type="transmembrane region" description="Helical" evidence="7">
    <location>
        <begin position="180"/>
        <end position="202"/>
    </location>
</feature>
<comment type="subcellular location">
    <subcellularLocation>
        <location evidence="1 7">Cell membrane</location>
        <topology evidence="1 7">Multi-pass membrane protein</topology>
    </subcellularLocation>
</comment>
<dbReference type="PANTHER" id="PTHR43744">
    <property type="entry name" value="ABC TRANSPORTER PERMEASE PROTEIN MG189-RELATED-RELATED"/>
    <property type="match status" value="1"/>
</dbReference>
<comment type="similarity">
    <text evidence="7">Belongs to the binding-protein-dependent transport system permease family.</text>
</comment>
<evidence type="ECO:0000256" key="5">
    <source>
        <dbReference type="ARBA" id="ARBA00022989"/>
    </source>
</evidence>
<dbReference type="HOGENOM" id="CLU_016047_1_1_12"/>
<dbReference type="PANTHER" id="PTHR43744:SF2">
    <property type="entry name" value="ARABINOOLIGOSACCHARIDES TRANSPORT SYSTEM PERMEASE PROTEIN ARAQ"/>
    <property type="match status" value="1"/>
</dbReference>
<dbReference type="Pfam" id="PF00528">
    <property type="entry name" value="BPD_transp_1"/>
    <property type="match status" value="1"/>
</dbReference>
<dbReference type="EMBL" id="CP003155">
    <property type="protein sequence ID" value="AEV28422.1"/>
    <property type="molecule type" value="Genomic_DNA"/>
</dbReference>
<evidence type="ECO:0000256" key="7">
    <source>
        <dbReference type="RuleBase" id="RU363032"/>
    </source>
</evidence>
<evidence type="ECO:0000313" key="10">
    <source>
        <dbReference type="Proteomes" id="UP000005632"/>
    </source>
</evidence>
<evidence type="ECO:0000256" key="3">
    <source>
        <dbReference type="ARBA" id="ARBA00022475"/>
    </source>
</evidence>
<feature type="transmembrane region" description="Helical" evidence="7">
    <location>
        <begin position="70"/>
        <end position="93"/>
    </location>
</feature>
<protein>
    <submittedName>
        <fullName evidence="9">ABC-type sugar transport system, permease component</fullName>
    </submittedName>
</protein>
<dbReference type="CDD" id="cd06261">
    <property type="entry name" value="TM_PBP2"/>
    <property type="match status" value="1"/>
</dbReference>
<dbReference type="GO" id="GO:0005886">
    <property type="term" value="C:plasma membrane"/>
    <property type="evidence" value="ECO:0007669"/>
    <property type="project" value="UniProtKB-SubCell"/>
</dbReference>
<evidence type="ECO:0000259" key="8">
    <source>
        <dbReference type="PROSITE" id="PS50928"/>
    </source>
</evidence>
<reference evidence="9 10" key="1">
    <citation type="submission" date="2011-11" db="EMBL/GenBank/DDBJ databases">
        <title>Complete sequence of Spirochaeta sp. grapes.</title>
        <authorList>
            <consortium name="US DOE Joint Genome Institute"/>
            <person name="Lucas S."/>
            <person name="Han J."/>
            <person name="Lapidus A."/>
            <person name="Cheng J.-F."/>
            <person name="Goodwin L."/>
            <person name="Pitluck S."/>
            <person name="Peters L."/>
            <person name="Ovchinnikova G."/>
            <person name="Munk A.C."/>
            <person name="Detter J.C."/>
            <person name="Han C."/>
            <person name="Tapia R."/>
            <person name="Land M."/>
            <person name="Hauser L."/>
            <person name="Kyrpides N."/>
            <person name="Ivanova N."/>
            <person name="Pagani I."/>
            <person name="Ritalahtilisa K."/>
            <person name="Loeffler F."/>
            <person name="Woyke T."/>
        </authorList>
    </citation>
    <scope>NUCLEOTIDE SEQUENCE [LARGE SCALE GENOMIC DNA]</scope>
    <source>
        <strain evidence="10">ATCC BAA-1885 / DSM 22778 / Grapes</strain>
    </source>
</reference>